<dbReference type="AlphaFoldDB" id="A0A5N6MKK1"/>
<dbReference type="GO" id="GO:0043565">
    <property type="term" value="F:sequence-specific DNA binding"/>
    <property type="evidence" value="ECO:0007669"/>
    <property type="project" value="InterPro"/>
</dbReference>
<dbReference type="GO" id="GO:0005634">
    <property type="term" value="C:nucleus"/>
    <property type="evidence" value="ECO:0007669"/>
    <property type="project" value="UniProtKB-SubCell"/>
</dbReference>
<evidence type="ECO:0000313" key="8">
    <source>
        <dbReference type="Proteomes" id="UP000326396"/>
    </source>
</evidence>
<feature type="compositionally biased region" description="Basic and acidic residues" evidence="5">
    <location>
        <begin position="43"/>
        <end position="55"/>
    </location>
</feature>
<accession>A0A5N6MKK1</accession>
<dbReference type="EMBL" id="SZYD01000015">
    <property type="protein sequence ID" value="KAD3640855.1"/>
    <property type="molecule type" value="Genomic_DNA"/>
</dbReference>
<evidence type="ECO:0000259" key="6">
    <source>
        <dbReference type="SMART" id="SM00340"/>
    </source>
</evidence>
<dbReference type="PANTHER" id="PTHR45714">
    <property type="entry name" value="HOMEOBOX-LEUCINE ZIPPER PROTEIN HAT14"/>
    <property type="match status" value="1"/>
</dbReference>
<dbReference type="SMART" id="SM00340">
    <property type="entry name" value="HALZ"/>
    <property type="match status" value="1"/>
</dbReference>
<reference evidence="7 8" key="1">
    <citation type="submission" date="2019-05" db="EMBL/GenBank/DDBJ databases">
        <title>Mikania micrantha, genome provides insights into the molecular mechanism of rapid growth.</title>
        <authorList>
            <person name="Liu B."/>
        </authorList>
    </citation>
    <scope>NUCLEOTIDE SEQUENCE [LARGE SCALE GENOMIC DNA]</scope>
    <source>
        <strain evidence="7">NLD-2019</strain>
        <tissue evidence="7">Leaf</tissue>
    </source>
</reference>
<feature type="region of interest" description="Disordered" evidence="5">
    <location>
        <begin position="30"/>
        <end position="55"/>
    </location>
</feature>
<dbReference type="InterPro" id="IPR003106">
    <property type="entry name" value="Leu_zip_homeo"/>
</dbReference>
<gene>
    <name evidence="7" type="ORF">E3N88_30078</name>
</gene>
<feature type="compositionally biased region" description="Low complexity" evidence="5">
    <location>
        <begin position="30"/>
        <end position="42"/>
    </location>
</feature>
<evidence type="ECO:0000256" key="1">
    <source>
        <dbReference type="ARBA" id="ARBA00004123"/>
    </source>
</evidence>
<comment type="subcellular location">
    <subcellularLocation>
        <location evidence="1">Nucleus</location>
    </subcellularLocation>
</comment>
<proteinExistence type="predicted"/>
<sequence>MVKLNTMKGVMARYEPSLTLSLSGLNRTRGAVAGSSSRSSMSVKRELEVGNEESERVSIGNNYSTVMSEPSGDDDGCVNETKARTSKGAKAEAQAIIFYERTKLKQTEMDFEHMKKLCDKLTCENQKLQKELQELKALKSSQPFYMQLQAAGVTMCPSCQWVTDTKSSIVNSPNFTLPAKPNVFNSLNNPSAAC</sequence>
<keyword evidence="2" id="KW-0805">Transcription regulation</keyword>
<evidence type="ECO:0000256" key="5">
    <source>
        <dbReference type="SAM" id="MobiDB-lite"/>
    </source>
</evidence>
<evidence type="ECO:0000256" key="2">
    <source>
        <dbReference type="ARBA" id="ARBA00023015"/>
    </source>
</evidence>
<evidence type="ECO:0000256" key="3">
    <source>
        <dbReference type="ARBA" id="ARBA00023163"/>
    </source>
</evidence>
<keyword evidence="8" id="KW-1185">Reference proteome</keyword>
<dbReference type="Proteomes" id="UP000326396">
    <property type="component" value="Linkage Group LG5"/>
</dbReference>
<keyword evidence="4" id="KW-0175">Coiled coil</keyword>
<feature type="coiled-coil region" evidence="4">
    <location>
        <begin position="111"/>
        <end position="141"/>
    </location>
</feature>
<keyword evidence="3" id="KW-0804">Transcription</keyword>
<name>A0A5N6MKK1_9ASTR</name>
<dbReference type="Pfam" id="PF02183">
    <property type="entry name" value="HALZ"/>
    <property type="match status" value="1"/>
</dbReference>
<feature type="domain" description="Leucine zipper homeobox-associated" evidence="6">
    <location>
        <begin position="105"/>
        <end position="148"/>
    </location>
</feature>
<protein>
    <recommendedName>
        <fullName evidence="6">Leucine zipper homeobox-associated domain-containing protein</fullName>
    </recommendedName>
</protein>
<organism evidence="7 8">
    <name type="scientific">Mikania micrantha</name>
    <name type="common">bitter vine</name>
    <dbReference type="NCBI Taxonomy" id="192012"/>
    <lineage>
        <taxon>Eukaryota</taxon>
        <taxon>Viridiplantae</taxon>
        <taxon>Streptophyta</taxon>
        <taxon>Embryophyta</taxon>
        <taxon>Tracheophyta</taxon>
        <taxon>Spermatophyta</taxon>
        <taxon>Magnoliopsida</taxon>
        <taxon>eudicotyledons</taxon>
        <taxon>Gunneridae</taxon>
        <taxon>Pentapetalae</taxon>
        <taxon>asterids</taxon>
        <taxon>campanulids</taxon>
        <taxon>Asterales</taxon>
        <taxon>Asteraceae</taxon>
        <taxon>Asteroideae</taxon>
        <taxon>Heliantheae alliance</taxon>
        <taxon>Eupatorieae</taxon>
        <taxon>Mikania</taxon>
    </lineage>
</organism>
<evidence type="ECO:0000256" key="4">
    <source>
        <dbReference type="SAM" id="Coils"/>
    </source>
</evidence>
<comment type="caution">
    <text evidence="7">The sequence shown here is derived from an EMBL/GenBank/DDBJ whole genome shotgun (WGS) entry which is preliminary data.</text>
</comment>
<dbReference type="GO" id="GO:0006355">
    <property type="term" value="P:regulation of DNA-templated transcription"/>
    <property type="evidence" value="ECO:0007669"/>
    <property type="project" value="InterPro"/>
</dbReference>
<evidence type="ECO:0000313" key="7">
    <source>
        <dbReference type="EMBL" id="KAD3640855.1"/>
    </source>
</evidence>
<dbReference type="PANTHER" id="PTHR45714:SF34">
    <property type="entry name" value="HOMEOBOX-LEUCINE ZIPPER PROTEIN HAT9"/>
    <property type="match status" value="1"/>
</dbReference>
<dbReference type="InterPro" id="IPR050762">
    <property type="entry name" value="HD-ZIP_Homeobox_LZ_Class_II"/>
</dbReference>